<gene>
    <name evidence="3" type="ORF">C7450_103124</name>
</gene>
<evidence type="ECO:0000313" key="4">
    <source>
        <dbReference type="Proteomes" id="UP000248021"/>
    </source>
</evidence>
<dbReference type="GO" id="GO:0006355">
    <property type="term" value="P:regulation of DNA-templated transcription"/>
    <property type="evidence" value="ECO:0007669"/>
    <property type="project" value="InterPro"/>
</dbReference>
<sequence length="125" mass="14487">MPSDIESLRDENERLRTRIAELEDALFSADAVPACLGLTRSESNMMRMLMARPMVTRRVLLGGLYSHLPKDERPNPQVFDVFVMRIRRKLRRFRIPIQTVRAKGWSLPPKSRARLRALAEKEADV</sequence>
<comment type="caution">
    <text evidence="3">The sequence shown here is derived from an EMBL/GenBank/DDBJ whole genome shotgun (WGS) entry which is preliminary data.</text>
</comment>
<dbReference type="InterPro" id="IPR016032">
    <property type="entry name" value="Sig_transdc_resp-reg_C-effctor"/>
</dbReference>
<dbReference type="InterPro" id="IPR001867">
    <property type="entry name" value="OmpR/PhoB-type_DNA-bd"/>
</dbReference>
<dbReference type="Proteomes" id="UP000248021">
    <property type="component" value="Unassembled WGS sequence"/>
</dbReference>
<dbReference type="RefSeq" id="WP_110373917.1">
    <property type="nucleotide sequence ID" value="NZ_JAHBRY010000001.1"/>
</dbReference>
<dbReference type="GO" id="GO:0003677">
    <property type="term" value="F:DNA binding"/>
    <property type="evidence" value="ECO:0007669"/>
    <property type="project" value="UniProtKB-KW"/>
</dbReference>
<dbReference type="EMBL" id="QJJK01000003">
    <property type="protein sequence ID" value="PXW61607.1"/>
    <property type="molecule type" value="Genomic_DNA"/>
</dbReference>
<evidence type="ECO:0000313" key="3">
    <source>
        <dbReference type="EMBL" id="PXW61607.1"/>
    </source>
</evidence>
<evidence type="ECO:0000259" key="2">
    <source>
        <dbReference type="SMART" id="SM00862"/>
    </source>
</evidence>
<feature type="domain" description="OmpR/PhoB-type" evidence="2">
    <location>
        <begin position="33"/>
        <end position="107"/>
    </location>
</feature>
<accession>A0A2V3UAZ3</accession>
<organism evidence="3 4">
    <name type="scientific">Chelatococcus asaccharovorans</name>
    <dbReference type="NCBI Taxonomy" id="28210"/>
    <lineage>
        <taxon>Bacteria</taxon>
        <taxon>Pseudomonadati</taxon>
        <taxon>Pseudomonadota</taxon>
        <taxon>Alphaproteobacteria</taxon>
        <taxon>Hyphomicrobiales</taxon>
        <taxon>Chelatococcaceae</taxon>
        <taxon>Chelatococcus</taxon>
    </lineage>
</organism>
<dbReference type="AlphaFoldDB" id="A0A2V3UAZ3"/>
<keyword evidence="1" id="KW-0238">DNA-binding</keyword>
<dbReference type="SUPFAM" id="SSF46894">
    <property type="entry name" value="C-terminal effector domain of the bipartite response regulators"/>
    <property type="match status" value="1"/>
</dbReference>
<evidence type="ECO:0000256" key="1">
    <source>
        <dbReference type="ARBA" id="ARBA00023125"/>
    </source>
</evidence>
<reference evidence="3 4" key="1">
    <citation type="submission" date="2018-05" db="EMBL/GenBank/DDBJ databases">
        <title>Genomic Encyclopedia of Type Strains, Phase IV (KMG-IV): sequencing the most valuable type-strain genomes for metagenomic binning, comparative biology and taxonomic classification.</title>
        <authorList>
            <person name="Goeker M."/>
        </authorList>
    </citation>
    <scope>NUCLEOTIDE SEQUENCE [LARGE SCALE GENOMIC DNA]</scope>
    <source>
        <strain evidence="3 4">DSM 6462</strain>
    </source>
</reference>
<protein>
    <submittedName>
        <fullName evidence="3">Transcriptional regulator</fullName>
    </submittedName>
</protein>
<dbReference type="SMART" id="SM00862">
    <property type="entry name" value="Trans_reg_C"/>
    <property type="match status" value="1"/>
</dbReference>
<dbReference type="InterPro" id="IPR036388">
    <property type="entry name" value="WH-like_DNA-bd_sf"/>
</dbReference>
<keyword evidence="4" id="KW-1185">Reference proteome</keyword>
<dbReference type="GO" id="GO:0000160">
    <property type="term" value="P:phosphorelay signal transduction system"/>
    <property type="evidence" value="ECO:0007669"/>
    <property type="project" value="InterPro"/>
</dbReference>
<name>A0A2V3UAZ3_9HYPH</name>
<proteinExistence type="predicted"/>
<dbReference type="OrthoDB" id="8237486at2"/>
<dbReference type="Gene3D" id="1.10.10.10">
    <property type="entry name" value="Winged helix-like DNA-binding domain superfamily/Winged helix DNA-binding domain"/>
    <property type="match status" value="1"/>
</dbReference>